<proteinExistence type="predicted"/>
<dbReference type="Proteomes" id="UP001156702">
    <property type="component" value="Unassembled WGS sequence"/>
</dbReference>
<organism evidence="1 2">
    <name type="scientific">Shinella yambaruensis</name>
    <dbReference type="NCBI Taxonomy" id="415996"/>
    <lineage>
        <taxon>Bacteria</taxon>
        <taxon>Pseudomonadati</taxon>
        <taxon>Pseudomonadota</taxon>
        <taxon>Alphaproteobacteria</taxon>
        <taxon>Hyphomicrobiales</taxon>
        <taxon>Rhizobiaceae</taxon>
        <taxon>Shinella</taxon>
    </lineage>
</organism>
<sequence length="121" mass="13381">MILTVKRQMIILQAYVPIAPITQGRKGKILFCRKGRGALRTDDKTRQARAFLTFRKTGAGIGARGCRLSRIASKGACRQGQAQDPAWHAERDSNCNCMIEHKRKPAVLAWPSRSGQFPSGS</sequence>
<comment type="caution">
    <text evidence="1">The sequence shown here is derived from an EMBL/GenBank/DDBJ whole genome shotgun (WGS) entry which is preliminary data.</text>
</comment>
<dbReference type="EMBL" id="BSOP01000019">
    <property type="protein sequence ID" value="GLR51653.1"/>
    <property type="molecule type" value="Genomic_DNA"/>
</dbReference>
<evidence type="ECO:0000313" key="1">
    <source>
        <dbReference type="EMBL" id="GLR51653.1"/>
    </source>
</evidence>
<keyword evidence="2" id="KW-1185">Reference proteome</keyword>
<reference evidence="2" key="1">
    <citation type="journal article" date="2019" name="Int. J. Syst. Evol. Microbiol.">
        <title>The Global Catalogue of Microorganisms (GCM) 10K type strain sequencing project: providing services to taxonomists for standard genome sequencing and annotation.</title>
        <authorList>
            <consortium name="The Broad Institute Genomics Platform"/>
            <consortium name="The Broad Institute Genome Sequencing Center for Infectious Disease"/>
            <person name="Wu L."/>
            <person name="Ma J."/>
        </authorList>
    </citation>
    <scope>NUCLEOTIDE SEQUENCE [LARGE SCALE GENOMIC DNA]</scope>
    <source>
        <strain evidence="2">NBRC 102122</strain>
    </source>
</reference>
<accession>A0ABQ5ZG55</accession>
<evidence type="ECO:0000313" key="2">
    <source>
        <dbReference type="Proteomes" id="UP001156702"/>
    </source>
</evidence>
<name>A0ABQ5ZG55_9HYPH</name>
<protein>
    <submittedName>
        <fullName evidence="1">Uncharacterized protein</fullName>
    </submittedName>
</protein>
<gene>
    <name evidence="1" type="ORF">GCM10007923_28620</name>
</gene>
<dbReference type="RefSeq" id="WP_244770341.1">
    <property type="nucleotide sequence ID" value="NZ_BSOP01000019.1"/>
</dbReference>